<name>A0AAJ0CM39_9HYPO</name>
<dbReference type="EMBL" id="JASWJB010000221">
    <property type="protein sequence ID" value="KAK2593256.1"/>
    <property type="molecule type" value="Genomic_DNA"/>
</dbReference>
<sequence length="167" mass="18834">MRKSGNKSRFIEPEEDTDGEHTCLFVVVDGDRVKYARKTGKFGIFVSASGPVVSFNPRLVKNRNKLKQSVLAYINPKAARFVPKFITAFSEEAVAVEEAKVLKRTLGKRKVTVAVIGTQELRGKVQYHHMRSLMTKCGIGNPHLVLDDQYVINRCVPRKAVRRVIHV</sequence>
<reference evidence="1" key="1">
    <citation type="submission" date="2023-06" db="EMBL/GenBank/DDBJ databases">
        <title>Conoideocrella luteorostrata (Hypocreales: Clavicipitaceae), a potential biocontrol fungus for elongate hemlock scale in United States Christmas tree production areas.</title>
        <authorList>
            <person name="Barrett H."/>
            <person name="Lovett B."/>
            <person name="Macias A.M."/>
            <person name="Stajich J.E."/>
            <person name="Kasson M.T."/>
        </authorList>
    </citation>
    <scope>NUCLEOTIDE SEQUENCE</scope>
    <source>
        <strain evidence="1">ARSEF 14590</strain>
    </source>
</reference>
<protein>
    <submittedName>
        <fullName evidence="1">Uncharacterized protein</fullName>
    </submittedName>
</protein>
<dbReference type="Proteomes" id="UP001251528">
    <property type="component" value="Unassembled WGS sequence"/>
</dbReference>
<dbReference type="AlphaFoldDB" id="A0AAJ0CM39"/>
<comment type="caution">
    <text evidence="1">The sequence shown here is derived from an EMBL/GenBank/DDBJ whole genome shotgun (WGS) entry which is preliminary data.</text>
</comment>
<keyword evidence="2" id="KW-1185">Reference proteome</keyword>
<organism evidence="1 2">
    <name type="scientific">Conoideocrella luteorostrata</name>
    <dbReference type="NCBI Taxonomy" id="1105319"/>
    <lineage>
        <taxon>Eukaryota</taxon>
        <taxon>Fungi</taxon>
        <taxon>Dikarya</taxon>
        <taxon>Ascomycota</taxon>
        <taxon>Pezizomycotina</taxon>
        <taxon>Sordariomycetes</taxon>
        <taxon>Hypocreomycetidae</taxon>
        <taxon>Hypocreales</taxon>
        <taxon>Clavicipitaceae</taxon>
        <taxon>Conoideocrella</taxon>
    </lineage>
</organism>
<accession>A0AAJ0CM39</accession>
<proteinExistence type="predicted"/>
<evidence type="ECO:0000313" key="2">
    <source>
        <dbReference type="Proteomes" id="UP001251528"/>
    </source>
</evidence>
<gene>
    <name evidence="1" type="ORF">QQS21_009055</name>
</gene>
<evidence type="ECO:0000313" key="1">
    <source>
        <dbReference type="EMBL" id="KAK2593256.1"/>
    </source>
</evidence>